<keyword evidence="2" id="KW-1185">Reference proteome</keyword>
<sequence>MAKGLALGALGGPAVTTYVARHAAPEADGGPPWHDHEHRTTAEPKLVRQAVEADALSQNKARDPGRRLGGFKPRHPPLLVRHLLDFPELEEGPVDDVVGDAERHSVQLQQYLLAERVDDEARAALDGESPRLEELRLGRVSLEVEEPDMGHLERPNLGNLTEHACFTEGLTEVLDAIWATSYVAVEYDGTLHRLPQRQLGQNSPVIFGAGKSRVTTAGVASNPLVFDLEAKIQEYVEKLEEKHNVGVAWWDMYGTNPEFGWYKLPKRPHKVLVKAGPIKYGKTKTRATKPRVLHTEWIHNEQPSEASRVTVQRYMQHETKYTWTTQKGIGFKTELSATVPLPGSVSITGTISVAVSFTKTDSKVKTESEEHFVKHVITVPPRKSVKVEWVVNDIIQEIPWTAEIRARGNFAVAYTRPVNGSILWFYHISKIQDPLLKPIGDAPVYALEREWDKKEKGLQHGSAVAGGQAAGERPKQKVLSPRERTRVVNRGEARRRDQRSTNEAKEDRNEAPRKRRRRRRAKRGTKLAFLNIQGGRVQRKWEEIFQTMADEEIELYGIVETHLREVEMPPGHSRLCWEACNREGGERRGGGIGVLFAPDQGWVRARPSCREHLWMTGMLAGCKTAVAVVYMWTGRTAKDFNRELGGCLRVNVEYLHG</sequence>
<protein>
    <submittedName>
        <fullName evidence="1">Uncharacterized protein</fullName>
    </submittedName>
</protein>
<comment type="caution">
    <text evidence="1">The sequence shown here is derived from an EMBL/GenBank/DDBJ whole genome shotgun (WGS) entry which is preliminary data.</text>
</comment>
<dbReference type="Proteomes" id="UP000805193">
    <property type="component" value="Unassembled WGS sequence"/>
</dbReference>
<evidence type="ECO:0000313" key="1">
    <source>
        <dbReference type="EMBL" id="KAG0436460.1"/>
    </source>
</evidence>
<evidence type="ECO:0000313" key="2">
    <source>
        <dbReference type="Proteomes" id="UP000805193"/>
    </source>
</evidence>
<name>A0AC60QM08_IXOPE</name>
<gene>
    <name evidence="1" type="ORF">HPB47_017934</name>
</gene>
<accession>A0AC60QM08</accession>
<proteinExistence type="predicted"/>
<organism evidence="1 2">
    <name type="scientific">Ixodes persulcatus</name>
    <name type="common">Taiga tick</name>
    <dbReference type="NCBI Taxonomy" id="34615"/>
    <lineage>
        <taxon>Eukaryota</taxon>
        <taxon>Metazoa</taxon>
        <taxon>Ecdysozoa</taxon>
        <taxon>Arthropoda</taxon>
        <taxon>Chelicerata</taxon>
        <taxon>Arachnida</taxon>
        <taxon>Acari</taxon>
        <taxon>Parasitiformes</taxon>
        <taxon>Ixodida</taxon>
        <taxon>Ixodoidea</taxon>
        <taxon>Ixodidae</taxon>
        <taxon>Ixodinae</taxon>
        <taxon>Ixodes</taxon>
    </lineage>
</organism>
<dbReference type="EMBL" id="JABSTQ010006935">
    <property type="protein sequence ID" value="KAG0436460.1"/>
    <property type="molecule type" value="Genomic_DNA"/>
</dbReference>
<reference evidence="1 2" key="1">
    <citation type="journal article" date="2020" name="Cell">
        <title>Large-Scale Comparative Analyses of Tick Genomes Elucidate Their Genetic Diversity and Vector Capacities.</title>
        <authorList>
            <consortium name="Tick Genome and Microbiome Consortium (TIGMIC)"/>
            <person name="Jia N."/>
            <person name="Wang J."/>
            <person name="Shi W."/>
            <person name="Du L."/>
            <person name="Sun Y."/>
            <person name="Zhan W."/>
            <person name="Jiang J.F."/>
            <person name="Wang Q."/>
            <person name="Zhang B."/>
            <person name="Ji P."/>
            <person name="Bell-Sakyi L."/>
            <person name="Cui X.M."/>
            <person name="Yuan T.T."/>
            <person name="Jiang B.G."/>
            <person name="Yang W.F."/>
            <person name="Lam T.T."/>
            <person name="Chang Q.C."/>
            <person name="Ding S.J."/>
            <person name="Wang X.J."/>
            <person name="Zhu J.G."/>
            <person name="Ruan X.D."/>
            <person name="Zhao L."/>
            <person name="Wei J.T."/>
            <person name="Ye R.Z."/>
            <person name="Que T.C."/>
            <person name="Du C.H."/>
            <person name="Zhou Y.H."/>
            <person name="Cheng J.X."/>
            <person name="Dai P.F."/>
            <person name="Guo W.B."/>
            <person name="Han X.H."/>
            <person name="Huang E.J."/>
            <person name="Li L.F."/>
            <person name="Wei W."/>
            <person name="Gao Y.C."/>
            <person name="Liu J.Z."/>
            <person name="Shao H.Z."/>
            <person name="Wang X."/>
            <person name="Wang C.C."/>
            <person name="Yang T.C."/>
            <person name="Huo Q.B."/>
            <person name="Li W."/>
            <person name="Chen H.Y."/>
            <person name="Chen S.E."/>
            <person name="Zhou L.G."/>
            <person name="Ni X.B."/>
            <person name="Tian J.H."/>
            <person name="Sheng Y."/>
            <person name="Liu T."/>
            <person name="Pan Y.S."/>
            <person name="Xia L.Y."/>
            <person name="Li J."/>
            <person name="Zhao F."/>
            <person name="Cao W.C."/>
        </authorList>
    </citation>
    <scope>NUCLEOTIDE SEQUENCE [LARGE SCALE GENOMIC DNA]</scope>
    <source>
        <strain evidence="1">Iper-2018</strain>
    </source>
</reference>